<evidence type="ECO:0000313" key="1">
    <source>
        <dbReference type="EMBL" id="ADC33872.1"/>
    </source>
</evidence>
<reference evidence="1" key="1">
    <citation type="submission" date="2010-01" db="EMBL/GenBank/DDBJ databases">
        <title>Complete sequence of plasmid3 of Zymomonas mobilis subsp. mobilis ZM4.</title>
        <authorList>
            <consortium name="US DOE Joint Genome Institute"/>
            <person name="Lucas S."/>
            <person name="Copeland A."/>
            <person name="Lapidus A."/>
            <person name="Glavina del Rio T."/>
            <person name="Tice H."/>
            <person name="Bruce D."/>
            <person name="Goodwin L."/>
            <person name="Pitluck S."/>
            <person name="Balakireva M."/>
            <person name="Brettin T."/>
            <person name="Detter J.C."/>
            <person name="Han C."/>
            <person name="Larimer F."/>
            <person name="Land M."/>
            <person name="Hauser L."/>
            <person name="Kyrpides N."/>
            <person name="Mikhailova N."/>
            <person name="Pappas K."/>
        </authorList>
    </citation>
    <scope>NUCLEOTIDE SEQUENCE [LARGE SCALE GENOMIC DNA]</scope>
    <source>
        <strain evidence="1">ZM4</strain>
        <plasmid evidence="1">pZZM403</plasmid>
    </source>
</reference>
<dbReference type="AlphaFoldDB" id="A0A806CJT5"/>
<name>A0A806CJT5_ZYMMO</name>
<sequence>MTHCFFSLSYLEKTCFVSVNSNLGFLTEAYSAIPDLLIGETVL</sequence>
<dbReference type="EMBL" id="CP001883">
    <property type="protein sequence ID" value="ADC33872.1"/>
    <property type="molecule type" value="Genomic_DNA"/>
</dbReference>
<gene>
    <name evidence="1" type="ORF">ZZM4_0101</name>
</gene>
<keyword evidence="1" id="KW-0614">Plasmid</keyword>
<protein>
    <submittedName>
        <fullName evidence="1">Uncharacterized protein</fullName>
    </submittedName>
</protein>
<accession>A0A806CJT5</accession>
<organism evidence="1">
    <name type="scientific">Zymomonas mobilis subsp. mobilis (strain ATCC 31821 / ZM4 / CP4)</name>
    <dbReference type="NCBI Taxonomy" id="264203"/>
    <lineage>
        <taxon>Bacteria</taxon>
        <taxon>Pseudomonadati</taxon>
        <taxon>Pseudomonadota</taxon>
        <taxon>Alphaproteobacteria</taxon>
        <taxon>Sphingomonadales</taxon>
        <taxon>Zymomonadaceae</taxon>
        <taxon>Zymomonas</taxon>
    </lineage>
</organism>
<geneLocation type="plasmid" evidence="1">
    <name>pZZM403</name>
</geneLocation>
<proteinExistence type="predicted"/>